<dbReference type="SMART" id="SM00304">
    <property type="entry name" value="HAMP"/>
    <property type="match status" value="2"/>
</dbReference>
<organism evidence="8 9">
    <name type="scientific">Tritonibacter mobilis F1926</name>
    <dbReference type="NCBI Taxonomy" id="1265309"/>
    <lineage>
        <taxon>Bacteria</taxon>
        <taxon>Pseudomonadati</taxon>
        <taxon>Pseudomonadota</taxon>
        <taxon>Alphaproteobacteria</taxon>
        <taxon>Rhodobacterales</taxon>
        <taxon>Paracoccaceae</taxon>
        <taxon>Tritonibacter</taxon>
    </lineage>
</organism>
<feature type="domain" description="HAMP" evidence="7">
    <location>
        <begin position="360"/>
        <end position="405"/>
    </location>
</feature>
<dbReference type="GeneID" id="28251165"/>
<evidence type="ECO:0000313" key="8">
    <source>
        <dbReference type="EMBL" id="ANP42081.1"/>
    </source>
</evidence>
<evidence type="ECO:0000256" key="3">
    <source>
        <dbReference type="PROSITE-ProRule" id="PRU00284"/>
    </source>
</evidence>
<dbReference type="Pfam" id="PF00015">
    <property type="entry name" value="MCPsignal"/>
    <property type="match status" value="1"/>
</dbReference>
<gene>
    <name evidence="8" type="ORF">K529_014985</name>
</gene>
<dbReference type="Gene3D" id="6.10.340.10">
    <property type="match status" value="1"/>
</dbReference>
<dbReference type="SUPFAM" id="SSF58104">
    <property type="entry name" value="Methyl-accepting chemotaxis protein (MCP) signaling domain"/>
    <property type="match status" value="1"/>
</dbReference>
<reference evidence="8 9" key="1">
    <citation type="journal article" date="2016" name="ISME J.">
        <title>Global occurrence and heterogeneity of the Roseobacter-clade species Ruegeria mobilis.</title>
        <authorList>
            <person name="Sonnenschein E."/>
            <person name="Gram L."/>
        </authorList>
    </citation>
    <scope>NUCLEOTIDE SEQUENCE [LARGE SCALE GENOMIC DNA]</scope>
    <source>
        <strain evidence="8 9">F1926</strain>
    </source>
</reference>
<dbReference type="GO" id="GO:0006935">
    <property type="term" value="P:chemotaxis"/>
    <property type="evidence" value="ECO:0007669"/>
    <property type="project" value="UniProtKB-KW"/>
</dbReference>
<protein>
    <submittedName>
        <fullName evidence="8">Chemotaxis protein</fullName>
    </submittedName>
</protein>
<evidence type="ECO:0000256" key="4">
    <source>
        <dbReference type="SAM" id="MobiDB-lite"/>
    </source>
</evidence>
<evidence type="ECO:0000256" key="1">
    <source>
        <dbReference type="ARBA" id="ARBA00022500"/>
    </source>
</evidence>
<feature type="transmembrane region" description="Helical" evidence="5">
    <location>
        <begin position="7"/>
        <end position="29"/>
    </location>
</feature>
<sequence>MKYSIRTAILSIVGLAAISMCALVGLSFYTHDARDTSQAEVKRVEKLDATLVQLELAFLQARRAEKDFLLRRDDKYVDRHAEVVTQLNSTMDSARNQTVDLAGMEDISSKLDLLQDAVASYASSFSDVVATSRALGLDETVGLQGELRSAVHSVEESLKATSYPEMQVKMLMMRRHEKDFIMRKNTKYLDRLQKRVEEFRAFPDSYYDSAAQQTEIDALLEHYRVTFAAFVEETMALDKQTGVMSERYATAEPILADTLNLIHDRRDTIVSNARIAQDELMQRSTLMAGIGLLVFIALGFALAQKIAKPLLRIQNVLNKMFEGKFDVEIPQSSISEVQAVSTAIDNFRKGQIERERFAVEITKVISACAQGDFSLRIPVEDDDSEFAELGHGVNAIGTVVENGLADVRFTVDALASGDLTVRMPDTHRGVFADIAMAVDTLSQTQTDVIRQLAESSITLNNTANEIAAATFDASKRGEDTAASLEETTGAIQVLNDSVQDTASNSRQAYDFVRDAQNRVNSTLRVAEETTASINRIREASEAISKITDLIEGVSFQTNLLALNAGVEAARAGEAGAGFAVVASEVRALAQRSAAATQEINELIRNSSNEVTQGVELVSRTGGELSAIKESVASIVKMVDQISAANVEQSSSLTEVNSAVTHLDQSSQKNAAMLEQTAASTQMLRDEAAKLVASVNRFKIDETGSSHSANLDQTYNTPGEGHMVA</sequence>
<dbReference type="InterPro" id="IPR004089">
    <property type="entry name" value="MCPsignal_dom"/>
</dbReference>
<proteinExistence type="inferred from homology"/>
<feature type="transmembrane region" description="Helical" evidence="5">
    <location>
        <begin position="284"/>
        <end position="303"/>
    </location>
</feature>
<dbReference type="STRING" id="1265309.K529_014985"/>
<accession>A0A1B1A699</accession>
<keyword evidence="5" id="KW-0472">Membrane</keyword>
<dbReference type="Gene3D" id="1.10.287.950">
    <property type="entry name" value="Methyl-accepting chemotaxis protein"/>
    <property type="match status" value="1"/>
</dbReference>
<dbReference type="GO" id="GO:0007165">
    <property type="term" value="P:signal transduction"/>
    <property type="evidence" value="ECO:0007669"/>
    <property type="project" value="UniProtKB-KW"/>
</dbReference>
<dbReference type="Pfam" id="PF00672">
    <property type="entry name" value="HAMP"/>
    <property type="match status" value="1"/>
</dbReference>
<keyword evidence="3" id="KW-0807">Transducer</keyword>
<keyword evidence="5" id="KW-1133">Transmembrane helix</keyword>
<dbReference type="KEGG" id="rmb:K529_014985"/>
<evidence type="ECO:0000259" key="6">
    <source>
        <dbReference type="PROSITE" id="PS50111"/>
    </source>
</evidence>
<dbReference type="EMBL" id="CP015230">
    <property type="protein sequence ID" value="ANP42081.1"/>
    <property type="molecule type" value="Genomic_DNA"/>
</dbReference>
<dbReference type="PROSITE" id="PS50885">
    <property type="entry name" value="HAMP"/>
    <property type="match status" value="3"/>
</dbReference>
<dbReference type="InterPro" id="IPR003660">
    <property type="entry name" value="HAMP_dom"/>
</dbReference>
<dbReference type="SMART" id="SM01358">
    <property type="entry name" value="HBM"/>
    <property type="match status" value="1"/>
</dbReference>
<dbReference type="PROSITE" id="PS50111">
    <property type="entry name" value="CHEMOTAXIS_TRANSDUC_2"/>
    <property type="match status" value="1"/>
</dbReference>
<feature type="region of interest" description="Disordered" evidence="4">
    <location>
        <begin position="703"/>
        <end position="724"/>
    </location>
</feature>
<evidence type="ECO:0000256" key="5">
    <source>
        <dbReference type="SAM" id="Phobius"/>
    </source>
</evidence>
<dbReference type="InterPro" id="IPR051310">
    <property type="entry name" value="MCP_chemotaxis"/>
</dbReference>
<name>A0A1B1A699_9RHOB</name>
<evidence type="ECO:0000259" key="7">
    <source>
        <dbReference type="PROSITE" id="PS50885"/>
    </source>
</evidence>
<dbReference type="OrthoDB" id="5349256at2"/>
<feature type="domain" description="Methyl-accepting transducer" evidence="6">
    <location>
        <begin position="455"/>
        <end position="684"/>
    </location>
</feature>
<dbReference type="AlphaFoldDB" id="A0A1B1A699"/>
<keyword evidence="1" id="KW-0145">Chemotaxis</keyword>
<feature type="domain" description="HAMP" evidence="7">
    <location>
        <begin position="304"/>
        <end position="356"/>
    </location>
</feature>
<feature type="compositionally biased region" description="Polar residues" evidence="4">
    <location>
        <begin position="704"/>
        <end position="716"/>
    </location>
</feature>
<dbReference type="SMART" id="SM00283">
    <property type="entry name" value="MA"/>
    <property type="match status" value="1"/>
</dbReference>
<evidence type="ECO:0000313" key="9">
    <source>
        <dbReference type="Proteomes" id="UP000013243"/>
    </source>
</evidence>
<dbReference type="RefSeq" id="WP_005607876.1">
    <property type="nucleotide sequence ID" value="NZ_CP015230.1"/>
</dbReference>
<keyword evidence="5" id="KW-0812">Transmembrane</keyword>
<dbReference type="Proteomes" id="UP000013243">
    <property type="component" value="Chromosome"/>
</dbReference>
<dbReference type="GO" id="GO:0016020">
    <property type="term" value="C:membrane"/>
    <property type="evidence" value="ECO:0007669"/>
    <property type="project" value="InterPro"/>
</dbReference>
<comment type="similarity">
    <text evidence="2">Belongs to the methyl-accepting chemotaxis (MCP) protein family.</text>
</comment>
<evidence type="ECO:0000256" key="2">
    <source>
        <dbReference type="ARBA" id="ARBA00029447"/>
    </source>
</evidence>
<dbReference type="PANTHER" id="PTHR43531">
    <property type="entry name" value="PROTEIN ICFG"/>
    <property type="match status" value="1"/>
</dbReference>
<feature type="domain" description="HAMP" evidence="7">
    <location>
        <begin position="410"/>
        <end position="450"/>
    </location>
</feature>
<dbReference type="InterPro" id="IPR032255">
    <property type="entry name" value="HBM"/>
</dbReference>
<dbReference type="PANTHER" id="PTHR43531:SF11">
    <property type="entry name" value="METHYL-ACCEPTING CHEMOTAXIS PROTEIN 3"/>
    <property type="match status" value="1"/>
</dbReference>